<feature type="transmembrane region" description="Helical" evidence="9">
    <location>
        <begin position="381"/>
        <end position="402"/>
    </location>
</feature>
<keyword evidence="5 9" id="KW-0812">Transmembrane</keyword>
<comment type="similarity">
    <text evidence="2 8">Belongs to the sodium:solute symporter (SSF) (TC 2.A.21) family.</text>
</comment>
<dbReference type="NCBIfam" id="TIGR02119">
    <property type="entry name" value="panF"/>
    <property type="match status" value="1"/>
</dbReference>
<dbReference type="PROSITE" id="PS00456">
    <property type="entry name" value="NA_SOLUT_SYMP_1"/>
    <property type="match status" value="1"/>
</dbReference>
<feature type="transmembrane region" description="Helical" evidence="9">
    <location>
        <begin position="439"/>
        <end position="458"/>
    </location>
</feature>
<evidence type="ECO:0000256" key="3">
    <source>
        <dbReference type="ARBA" id="ARBA00022448"/>
    </source>
</evidence>
<dbReference type="GO" id="GO:0015233">
    <property type="term" value="F:pantothenate transmembrane transporter activity"/>
    <property type="evidence" value="ECO:0007669"/>
    <property type="project" value="InterPro"/>
</dbReference>
<keyword evidence="6 9" id="KW-1133">Transmembrane helix</keyword>
<organism evidence="10 11">
    <name type="scientific">Candidatus Blautia gallistercoris</name>
    <dbReference type="NCBI Taxonomy" id="2838490"/>
    <lineage>
        <taxon>Bacteria</taxon>
        <taxon>Bacillati</taxon>
        <taxon>Bacillota</taxon>
        <taxon>Clostridia</taxon>
        <taxon>Lachnospirales</taxon>
        <taxon>Lachnospiraceae</taxon>
        <taxon>Blautia</taxon>
    </lineage>
</organism>
<accession>A0A9D1WJ35</accession>
<dbReference type="GO" id="GO:0005886">
    <property type="term" value="C:plasma membrane"/>
    <property type="evidence" value="ECO:0007669"/>
    <property type="project" value="TreeGrafter"/>
</dbReference>
<evidence type="ECO:0000313" key="11">
    <source>
        <dbReference type="Proteomes" id="UP000886817"/>
    </source>
</evidence>
<dbReference type="Gene3D" id="1.20.1730.10">
    <property type="entry name" value="Sodium/glucose cotransporter"/>
    <property type="match status" value="1"/>
</dbReference>
<feature type="transmembrane region" description="Helical" evidence="9">
    <location>
        <begin position="408"/>
        <end position="432"/>
    </location>
</feature>
<feature type="transmembrane region" description="Helical" evidence="9">
    <location>
        <begin position="161"/>
        <end position="180"/>
    </location>
</feature>
<dbReference type="NCBIfam" id="TIGR00813">
    <property type="entry name" value="sss"/>
    <property type="match status" value="1"/>
</dbReference>
<feature type="transmembrane region" description="Helical" evidence="9">
    <location>
        <begin position="81"/>
        <end position="99"/>
    </location>
</feature>
<evidence type="ECO:0000256" key="8">
    <source>
        <dbReference type="RuleBase" id="RU362091"/>
    </source>
</evidence>
<dbReference type="InterPro" id="IPR001734">
    <property type="entry name" value="Na/solute_symporter"/>
</dbReference>
<dbReference type="EMBL" id="DXEX01000223">
    <property type="protein sequence ID" value="HIX60106.1"/>
    <property type="molecule type" value="Genomic_DNA"/>
</dbReference>
<dbReference type="InterPro" id="IPR038377">
    <property type="entry name" value="Na/Glc_symporter_sf"/>
</dbReference>
<feature type="transmembrane region" description="Helical" evidence="9">
    <location>
        <begin position="47"/>
        <end position="69"/>
    </location>
</feature>
<reference evidence="10" key="1">
    <citation type="journal article" date="2021" name="PeerJ">
        <title>Extensive microbial diversity within the chicken gut microbiome revealed by metagenomics and culture.</title>
        <authorList>
            <person name="Gilroy R."/>
            <person name="Ravi A."/>
            <person name="Getino M."/>
            <person name="Pursley I."/>
            <person name="Horton D.L."/>
            <person name="Alikhan N.F."/>
            <person name="Baker D."/>
            <person name="Gharbi K."/>
            <person name="Hall N."/>
            <person name="Watson M."/>
            <person name="Adriaenssens E.M."/>
            <person name="Foster-Nyarko E."/>
            <person name="Jarju S."/>
            <person name="Secka A."/>
            <person name="Antonio M."/>
            <person name="Oren A."/>
            <person name="Chaudhuri R.R."/>
            <person name="La Ragione R."/>
            <person name="Hildebrand F."/>
            <person name="Pallen M.J."/>
        </authorList>
    </citation>
    <scope>NUCLEOTIDE SEQUENCE</scope>
    <source>
        <strain evidence="10">ChiSjej1B19-8411</strain>
    </source>
</reference>
<dbReference type="GO" id="GO:0015081">
    <property type="term" value="F:sodium ion transmembrane transporter activity"/>
    <property type="evidence" value="ECO:0007669"/>
    <property type="project" value="InterPro"/>
</dbReference>
<dbReference type="PANTHER" id="PTHR48086:SF4">
    <property type="entry name" value="SODIUM_PANTOTHENATE SYMPORTER"/>
    <property type="match status" value="1"/>
</dbReference>
<evidence type="ECO:0000256" key="7">
    <source>
        <dbReference type="ARBA" id="ARBA00023136"/>
    </source>
</evidence>
<proteinExistence type="inferred from homology"/>
<keyword evidence="4" id="KW-1003">Cell membrane</keyword>
<dbReference type="AlphaFoldDB" id="A0A9D1WJ35"/>
<dbReference type="PANTHER" id="PTHR48086">
    <property type="entry name" value="SODIUM/PROLINE SYMPORTER-RELATED"/>
    <property type="match status" value="1"/>
</dbReference>
<keyword evidence="7 9" id="KW-0472">Membrane</keyword>
<dbReference type="InterPro" id="IPR018212">
    <property type="entry name" value="Na/solute_symporter_CS"/>
</dbReference>
<sequence>MSDSVLRIIPVVVFFVLLMGIGVYVQKKSADAKAKNFSKEYFIGGRSLGGFVLAMTLVATYGSVSSFLSGAGKAWETGFGWVYYATSNVVAAFLILGVLGKKMAVVGRKTNSVTVIDVLRARYKSDLLSNICAIVIVVFFTTQMVSQFIGGAQLFAACTGFDYTIGLFIFAAVVVIYTTIGGFTAVAITDTACAIVMVVGTILLGVAVIQRGGGLDNIMANITAESARAVATGQGTDLLDPRASGQIPFQLFLSQWLLCGVTTVGLPQSQVRCLGYKDTQSVHKAMLYGTIVVGIMMIGIHLIGTWSRGLFTTIDGSTDTVIPVVIVNYMLPVLGGVAIIGPLAAAMSTVSSLLIAGSSAIVKDMYLHYKEQKKEEPDQKLVAKISFIVTAIMGLVSIIIAINPPDLIVWINMFAFGGLQTVFFWTMLFGMFWKTANKIGALASVIGGLSSYCITMALDIKIGSFHNIVIGLGIALICFVIGNKFGKPIDDRTGRIFFPEKY</sequence>
<keyword evidence="3" id="KW-0813">Transport</keyword>
<evidence type="ECO:0000256" key="5">
    <source>
        <dbReference type="ARBA" id="ARBA00022692"/>
    </source>
</evidence>
<evidence type="ECO:0000256" key="6">
    <source>
        <dbReference type="ARBA" id="ARBA00022989"/>
    </source>
</evidence>
<dbReference type="PROSITE" id="PS50283">
    <property type="entry name" value="NA_SOLUT_SYMP_3"/>
    <property type="match status" value="1"/>
</dbReference>
<comment type="caution">
    <text evidence="10">The sequence shown here is derived from an EMBL/GenBank/DDBJ whole genome shotgun (WGS) entry which is preliminary data.</text>
</comment>
<dbReference type="GO" id="GO:0036376">
    <property type="term" value="P:sodium ion export across plasma membrane"/>
    <property type="evidence" value="ECO:0007669"/>
    <property type="project" value="InterPro"/>
</dbReference>
<evidence type="ECO:0000256" key="2">
    <source>
        <dbReference type="ARBA" id="ARBA00006434"/>
    </source>
</evidence>
<feature type="transmembrane region" description="Helical" evidence="9">
    <location>
        <begin position="287"/>
        <end position="309"/>
    </location>
</feature>
<feature type="transmembrane region" description="Helical" evidence="9">
    <location>
        <begin position="329"/>
        <end position="361"/>
    </location>
</feature>
<gene>
    <name evidence="10" type="primary">panF</name>
    <name evidence="10" type="ORF">IAA45_10405</name>
</gene>
<evidence type="ECO:0000313" key="10">
    <source>
        <dbReference type="EMBL" id="HIX60106.1"/>
    </source>
</evidence>
<dbReference type="InterPro" id="IPR050277">
    <property type="entry name" value="Sodium:Solute_Symporter"/>
</dbReference>
<feature type="transmembrane region" description="Helical" evidence="9">
    <location>
        <begin position="127"/>
        <end position="149"/>
    </location>
</feature>
<evidence type="ECO:0000256" key="4">
    <source>
        <dbReference type="ARBA" id="ARBA00022475"/>
    </source>
</evidence>
<dbReference type="Proteomes" id="UP000886817">
    <property type="component" value="Unassembled WGS sequence"/>
</dbReference>
<feature type="transmembrane region" description="Helical" evidence="9">
    <location>
        <begin position="464"/>
        <end position="482"/>
    </location>
</feature>
<reference evidence="10" key="2">
    <citation type="submission" date="2021-04" db="EMBL/GenBank/DDBJ databases">
        <authorList>
            <person name="Gilroy R."/>
        </authorList>
    </citation>
    <scope>NUCLEOTIDE SEQUENCE</scope>
    <source>
        <strain evidence="10">ChiSjej1B19-8411</strain>
    </source>
</reference>
<feature type="transmembrane region" description="Helical" evidence="9">
    <location>
        <begin position="192"/>
        <end position="209"/>
    </location>
</feature>
<protein>
    <submittedName>
        <fullName evidence="10">Sodium/pantothenate symporter</fullName>
    </submittedName>
</protein>
<dbReference type="CDD" id="cd10327">
    <property type="entry name" value="SLC5sbd_PanF"/>
    <property type="match status" value="1"/>
</dbReference>
<dbReference type="Pfam" id="PF00474">
    <property type="entry name" value="SSF"/>
    <property type="match status" value="1"/>
</dbReference>
<evidence type="ECO:0000256" key="9">
    <source>
        <dbReference type="SAM" id="Phobius"/>
    </source>
</evidence>
<evidence type="ECO:0000256" key="1">
    <source>
        <dbReference type="ARBA" id="ARBA00004141"/>
    </source>
</evidence>
<comment type="subcellular location">
    <subcellularLocation>
        <location evidence="1">Membrane</location>
        <topology evidence="1">Multi-pass membrane protein</topology>
    </subcellularLocation>
</comment>
<name>A0A9D1WJ35_9FIRM</name>
<feature type="transmembrane region" description="Helical" evidence="9">
    <location>
        <begin position="6"/>
        <end position="26"/>
    </location>
</feature>
<dbReference type="InterPro" id="IPR011849">
    <property type="entry name" value="Na/pantothenate_symporter"/>
</dbReference>